<evidence type="ECO:0000256" key="11">
    <source>
        <dbReference type="SAM" id="Coils"/>
    </source>
</evidence>
<comment type="pathway">
    <text evidence="3 10">Protein modification; protein glycosylation.</text>
</comment>
<dbReference type="InterPro" id="IPR007676">
    <property type="entry name" value="Ribophorin_I"/>
</dbReference>
<dbReference type="OrthoDB" id="310030at2759"/>
<evidence type="ECO:0000313" key="13">
    <source>
        <dbReference type="EMBL" id="CAD7699224.1"/>
    </source>
</evidence>
<dbReference type="GO" id="GO:0008250">
    <property type="term" value="C:oligosaccharyltransferase complex"/>
    <property type="evidence" value="ECO:0007669"/>
    <property type="project" value="UniProtKB-UniRule"/>
</dbReference>
<keyword evidence="6 10" id="KW-0732">Signal</keyword>
<dbReference type="PANTHER" id="PTHR21049">
    <property type="entry name" value="RIBOPHORIN I"/>
    <property type="match status" value="1"/>
</dbReference>
<evidence type="ECO:0000256" key="12">
    <source>
        <dbReference type="SAM" id="MobiDB-lite"/>
    </source>
</evidence>
<evidence type="ECO:0000313" key="14">
    <source>
        <dbReference type="Proteomes" id="UP000708148"/>
    </source>
</evidence>
<accession>A0A8S1J075</accession>
<evidence type="ECO:0000256" key="8">
    <source>
        <dbReference type="ARBA" id="ARBA00022989"/>
    </source>
</evidence>
<keyword evidence="7 10" id="KW-0256">Endoplasmic reticulum</keyword>
<comment type="caution">
    <text evidence="13">The sequence shown here is derived from an EMBL/GenBank/DDBJ whole genome shotgun (WGS) entry which is preliminary data.</text>
</comment>
<feature type="signal peptide" evidence="10">
    <location>
        <begin position="1"/>
        <end position="34"/>
    </location>
</feature>
<comment type="subcellular location">
    <subcellularLocation>
        <location evidence="2 10">Endoplasmic reticulum membrane</location>
        <topology evidence="2 10">Single-pass type I membrane protein</topology>
    </subcellularLocation>
</comment>
<keyword evidence="5 10" id="KW-0812">Transmembrane</keyword>
<dbReference type="Proteomes" id="UP000708148">
    <property type="component" value="Unassembled WGS sequence"/>
</dbReference>
<evidence type="ECO:0000256" key="2">
    <source>
        <dbReference type="ARBA" id="ARBA00004115"/>
    </source>
</evidence>
<dbReference type="EMBL" id="CAJHUC010000973">
    <property type="protein sequence ID" value="CAD7699224.1"/>
    <property type="molecule type" value="Genomic_DNA"/>
</dbReference>
<evidence type="ECO:0000256" key="5">
    <source>
        <dbReference type="ARBA" id="ARBA00022692"/>
    </source>
</evidence>
<dbReference type="GO" id="GO:0018279">
    <property type="term" value="P:protein N-linked glycosylation via asparagine"/>
    <property type="evidence" value="ECO:0007669"/>
    <property type="project" value="TreeGrafter"/>
</dbReference>
<proteinExistence type="inferred from homology"/>
<keyword evidence="9 10" id="KW-0472">Membrane</keyword>
<feature type="region of interest" description="Disordered" evidence="12">
    <location>
        <begin position="590"/>
        <end position="609"/>
    </location>
</feature>
<feature type="transmembrane region" description="Helical" evidence="10">
    <location>
        <begin position="456"/>
        <end position="475"/>
    </location>
</feature>
<sequence>MPSRAGQSAWRPRWPLIAAYLACLAVCVPRLVSPAPQSVAAQGHIIEKIDRQIDLTKQWAFKSEILTIKVAAKGDGAAAVALCDLKQKAERRALIKVSLVKDGKQTPLDTEDTSTVEDAPNDVSCILAHLPTEVTANQAVELKVLTYATRVMTPNPEKIFQSETQRMVYEDNTLVLSPYRVETQTTTVKVPSSDISDFSKMEPSKESGSTVVYGPYTGIGPFERHNLRVHFAHNAPFVEAIKLVREIQVSEWGNVYVEETYNLKHTGAALQGTWSRLDYQQDPGRYGASACKELKAKLPGNAHSIYFRDEIGNVSSSHVRQSLKNTEVLLLPRFPLFGGWKINFVFGYSVPLNGVLWDQEDGFRRLGMAMGSSIQDLVVDELEIRVVLPQGASDIEVEQGAYFDKLTVADRKHSYLDTIGRPVAAAVKYNVVPKQAQTAIVVKYRISGLAQMYKPLLLVGVVFLLFGVAIFYVRFEMKLAKGGWRKGTTPQQKQDSCLQKAKALLKERQGTRDEMEDLIKEMQRTKSTEQSAKFCKAMEMKAAATTKQLKDLVAELEKTECKEIAAIRELLAKERKLQDKYNVHCTSKIQHARSTSPKKDEEKKIAQGDAVISESTEEVVRLSTSVLGPY</sequence>
<keyword evidence="8 10" id="KW-1133">Transmembrane helix</keyword>
<evidence type="ECO:0000256" key="9">
    <source>
        <dbReference type="ARBA" id="ARBA00023136"/>
    </source>
</evidence>
<comment type="similarity">
    <text evidence="4 10">Belongs to the OST1 family.</text>
</comment>
<feature type="coiled-coil region" evidence="11">
    <location>
        <begin position="498"/>
        <end position="562"/>
    </location>
</feature>
<keyword evidence="11" id="KW-0175">Coiled coil</keyword>
<comment type="function">
    <text evidence="1 10">Subunit of the oligosaccharyl transferase (OST) complex that catalyzes the initial transfer of a defined glycan (Glc(3)Man(9)GlcNAc(2) in eukaryotes) from the lipid carrier dolichol-pyrophosphate to an asparagine residue within an Asn-X-Ser/Thr consensus motif in nascent polypeptide chains, the first step in protein N-glycosylation. N-glycosylation occurs cotranslationally and the complex associates with the Sec61 complex at the channel-forming translocon complex that mediates protein translocation across the endoplasmic reticulum (ER). All subunits are required for a maximal enzyme activity.</text>
</comment>
<gene>
    <name evidence="13" type="ORF">OSTQU699_LOCUS4583</name>
</gene>
<organism evidence="13 14">
    <name type="scientific">Ostreobium quekettii</name>
    <dbReference type="NCBI Taxonomy" id="121088"/>
    <lineage>
        <taxon>Eukaryota</taxon>
        <taxon>Viridiplantae</taxon>
        <taxon>Chlorophyta</taxon>
        <taxon>core chlorophytes</taxon>
        <taxon>Ulvophyceae</taxon>
        <taxon>TCBD clade</taxon>
        <taxon>Bryopsidales</taxon>
        <taxon>Ostreobineae</taxon>
        <taxon>Ostreobiaceae</taxon>
        <taxon>Ostreobium</taxon>
    </lineage>
</organism>
<reference evidence="13" key="1">
    <citation type="submission" date="2020-12" db="EMBL/GenBank/DDBJ databases">
        <authorList>
            <person name="Iha C."/>
        </authorList>
    </citation>
    <scope>NUCLEOTIDE SEQUENCE</scope>
</reference>
<evidence type="ECO:0000256" key="10">
    <source>
        <dbReference type="RuleBase" id="RU361143"/>
    </source>
</evidence>
<evidence type="ECO:0000256" key="4">
    <source>
        <dbReference type="ARBA" id="ARBA00008905"/>
    </source>
</evidence>
<dbReference type="Pfam" id="PF04597">
    <property type="entry name" value="Ribophorin_I"/>
    <property type="match status" value="1"/>
</dbReference>
<feature type="chain" id="PRO_5035968781" description="Dolichyl-diphosphooligosaccharide--protein glycosyltransferase subunit 1" evidence="10">
    <location>
        <begin position="35"/>
        <end position="630"/>
    </location>
</feature>
<dbReference type="AlphaFoldDB" id="A0A8S1J075"/>
<name>A0A8S1J075_9CHLO</name>
<feature type="compositionally biased region" description="Basic and acidic residues" evidence="12">
    <location>
        <begin position="597"/>
        <end position="606"/>
    </location>
</feature>
<protein>
    <recommendedName>
        <fullName evidence="10">Dolichyl-diphosphooligosaccharide--protein glycosyltransferase subunit 1</fullName>
    </recommendedName>
</protein>
<dbReference type="PANTHER" id="PTHR21049:SF0">
    <property type="entry name" value="DOLICHYL-DIPHOSPHOOLIGOSACCHARIDE--PROTEIN GLYCOSYLTRANSFERASE SUBUNIT 1"/>
    <property type="match status" value="1"/>
</dbReference>
<evidence type="ECO:0000256" key="1">
    <source>
        <dbReference type="ARBA" id="ARBA00002791"/>
    </source>
</evidence>
<evidence type="ECO:0000256" key="3">
    <source>
        <dbReference type="ARBA" id="ARBA00004922"/>
    </source>
</evidence>
<comment type="subunit">
    <text evidence="10">Component of the oligosaccharyltransferase (OST) complex.</text>
</comment>
<evidence type="ECO:0000256" key="6">
    <source>
        <dbReference type="ARBA" id="ARBA00022729"/>
    </source>
</evidence>
<evidence type="ECO:0000256" key="7">
    <source>
        <dbReference type="ARBA" id="ARBA00022824"/>
    </source>
</evidence>
<keyword evidence="14" id="KW-1185">Reference proteome</keyword>